<dbReference type="Pfam" id="PF08100">
    <property type="entry name" value="Dimerisation"/>
    <property type="match status" value="1"/>
</dbReference>
<evidence type="ECO:0000313" key="2">
    <source>
        <dbReference type="EMBL" id="KAK4787651.1"/>
    </source>
</evidence>
<dbReference type="InterPro" id="IPR036388">
    <property type="entry name" value="WH-like_DNA-bd_sf"/>
</dbReference>
<gene>
    <name evidence="2" type="ORF">SAY86_011484</name>
</gene>
<organism evidence="2 3">
    <name type="scientific">Trapa natans</name>
    <name type="common">Water chestnut</name>
    <dbReference type="NCBI Taxonomy" id="22666"/>
    <lineage>
        <taxon>Eukaryota</taxon>
        <taxon>Viridiplantae</taxon>
        <taxon>Streptophyta</taxon>
        <taxon>Embryophyta</taxon>
        <taxon>Tracheophyta</taxon>
        <taxon>Spermatophyta</taxon>
        <taxon>Magnoliopsida</taxon>
        <taxon>eudicotyledons</taxon>
        <taxon>Gunneridae</taxon>
        <taxon>Pentapetalae</taxon>
        <taxon>rosids</taxon>
        <taxon>malvids</taxon>
        <taxon>Myrtales</taxon>
        <taxon>Lythraceae</taxon>
        <taxon>Trapa</taxon>
    </lineage>
</organism>
<reference evidence="2 3" key="1">
    <citation type="journal article" date="2023" name="Hortic Res">
        <title>Pangenome of water caltrop reveals structural variations and asymmetric subgenome divergence after allopolyploidization.</title>
        <authorList>
            <person name="Zhang X."/>
            <person name="Chen Y."/>
            <person name="Wang L."/>
            <person name="Yuan Y."/>
            <person name="Fang M."/>
            <person name="Shi L."/>
            <person name="Lu R."/>
            <person name="Comes H.P."/>
            <person name="Ma Y."/>
            <person name="Chen Y."/>
            <person name="Huang G."/>
            <person name="Zhou Y."/>
            <person name="Zheng Z."/>
            <person name="Qiu Y."/>
        </authorList>
    </citation>
    <scope>NUCLEOTIDE SEQUENCE [LARGE SCALE GENOMIC DNA]</scope>
    <source>
        <strain evidence="2">F231</strain>
    </source>
</reference>
<dbReference type="GO" id="GO:0046983">
    <property type="term" value="F:protein dimerization activity"/>
    <property type="evidence" value="ECO:0007669"/>
    <property type="project" value="InterPro"/>
</dbReference>
<proteinExistence type="predicted"/>
<evidence type="ECO:0000259" key="1">
    <source>
        <dbReference type="Pfam" id="PF08100"/>
    </source>
</evidence>
<evidence type="ECO:0000313" key="3">
    <source>
        <dbReference type="Proteomes" id="UP001346149"/>
    </source>
</evidence>
<feature type="domain" description="O-methyltransferase dimerisation" evidence="1">
    <location>
        <begin position="43"/>
        <end position="116"/>
    </location>
</feature>
<dbReference type="InterPro" id="IPR012967">
    <property type="entry name" value="COMT_dimerisation"/>
</dbReference>
<name>A0AAN7R563_TRANT</name>
<dbReference type="Proteomes" id="UP001346149">
    <property type="component" value="Unassembled WGS sequence"/>
</dbReference>
<keyword evidence="3" id="KW-1185">Reference proteome</keyword>
<dbReference type="InterPro" id="IPR036390">
    <property type="entry name" value="WH_DNA-bd_sf"/>
</dbReference>
<dbReference type="SUPFAM" id="SSF46785">
    <property type="entry name" value="Winged helix' DNA-binding domain"/>
    <property type="match status" value="1"/>
</dbReference>
<protein>
    <recommendedName>
        <fullName evidence="1">O-methyltransferase dimerisation domain-containing protein</fullName>
    </recommendedName>
</protein>
<dbReference type="Gene3D" id="1.10.10.10">
    <property type="entry name" value="Winged helix-like DNA-binding domain superfamily/Winged helix DNA-binding domain"/>
    <property type="match status" value="1"/>
</dbReference>
<accession>A0AAN7R563</accession>
<comment type="caution">
    <text evidence="2">The sequence shown here is derived from an EMBL/GenBank/DDBJ whole genome shotgun (WGS) entry which is preliminary data.</text>
</comment>
<sequence>MLVESRNELQSSTSNGNYILTVRQPDVDLELSKDQATACLETLEVINYFILPVMLKVAVWLDLFEIISTPGSTAGVLPVEIISELREESRLVAPARLDRMLCFLTSHVLLKCSSGGRQRRENLRPHPHLRILGSQGKGDATCSHTRLLLQSS</sequence>
<dbReference type="EMBL" id="JAXQNO010000012">
    <property type="protein sequence ID" value="KAK4787651.1"/>
    <property type="molecule type" value="Genomic_DNA"/>
</dbReference>
<dbReference type="AlphaFoldDB" id="A0AAN7R563"/>